<evidence type="ECO:0000256" key="2">
    <source>
        <dbReference type="ARBA" id="ARBA00022670"/>
    </source>
</evidence>
<evidence type="ECO:0000259" key="5">
    <source>
        <dbReference type="Pfam" id="PF04586"/>
    </source>
</evidence>
<accession>A0A7T4U1X8</accession>
<feature type="domain" description="Prohead serine protease" evidence="5">
    <location>
        <begin position="28"/>
        <end position="199"/>
    </location>
</feature>
<keyword evidence="2 6" id="KW-0645">Protease</keyword>
<evidence type="ECO:0000256" key="3">
    <source>
        <dbReference type="ARBA" id="ARBA00022801"/>
    </source>
</evidence>
<dbReference type="AlphaFoldDB" id="A0A7T4U1X8"/>
<evidence type="ECO:0000256" key="4">
    <source>
        <dbReference type="SAM" id="MobiDB-lite"/>
    </source>
</evidence>
<gene>
    <name evidence="6" type="ORF">I8755_16500</name>
</gene>
<dbReference type="InterPro" id="IPR054613">
    <property type="entry name" value="Peptidase_S78_dom"/>
</dbReference>
<keyword evidence="3" id="KW-0378">Hydrolase</keyword>
<protein>
    <submittedName>
        <fullName evidence="6">HK97 family phage prohead protease</fullName>
    </submittedName>
</protein>
<evidence type="ECO:0000313" key="7">
    <source>
        <dbReference type="Proteomes" id="UP000596130"/>
    </source>
</evidence>
<dbReference type="GO" id="GO:0006508">
    <property type="term" value="P:proteolysis"/>
    <property type="evidence" value="ECO:0007669"/>
    <property type="project" value="UniProtKB-KW"/>
</dbReference>
<evidence type="ECO:0000256" key="1">
    <source>
        <dbReference type="ARBA" id="ARBA00022612"/>
    </source>
</evidence>
<proteinExistence type="predicted"/>
<organism evidence="6 7">
    <name type="scientific">Streptomyces alfalfae</name>
    <dbReference type="NCBI Taxonomy" id="1642299"/>
    <lineage>
        <taxon>Bacteria</taxon>
        <taxon>Bacillati</taxon>
        <taxon>Actinomycetota</taxon>
        <taxon>Actinomycetes</taxon>
        <taxon>Kitasatosporales</taxon>
        <taxon>Streptomycetaceae</taxon>
        <taxon>Streptomyces</taxon>
    </lineage>
</organism>
<dbReference type="Proteomes" id="UP000596130">
    <property type="component" value="Chromosome"/>
</dbReference>
<feature type="region of interest" description="Disordered" evidence="4">
    <location>
        <begin position="274"/>
        <end position="352"/>
    </location>
</feature>
<reference evidence="6 7" key="1">
    <citation type="submission" date="2020-12" db="EMBL/GenBank/DDBJ databases">
        <title>Identification and biosynthesis of polyene macrolides produced by Streptomyces alfalfae Men-myco-93-63.</title>
        <authorList>
            <person name="Liu D."/>
            <person name="Li Y."/>
            <person name="Liu L."/>
            <person name="Han X."/>
            <person name="Shen F."/>
        </authorList>
    </citation>
    <scope>NUCLEOTIDE SEQUENCE [LARGE SCALE GENOMIC DNA]</scope>
    <source>
        <strain evidence="6 7">Men-myco-93-63</strain>
    </source>
</reference>
<dbReference type="GO" id="GO:0008233">
    <property type="term" value="F:peptidase activity"/>
    <property type="evidence" value="ECO:0007669"/>
    <property type="project" value="UniProtKB-KW"/>
</dbReference>
<dbReference type="EMBL" id="CP065959">
    <property type="protein sequence ID" value="QQC93814.1"/>
    <property type="molecule type" value="Genomic_DNA"/>
</dbReference>
<name>A0A7T4U1X8_9ACTN</name>
<feature type="compositionally biased region" description="Low complexity" evidence="4">
    <location>
        <begin position="276"/>
        <end position="289"/>
    </location>
</feature>
<sequence>MMPAQSTVTRDLERSVPFQLVRADGDEEGDGQTLTGYAALFGQPTEINSWEGSFTETIRKGAFKKTIREQTPVMQFDHGRHPLIGSIPIGSIADLREDDQGLYVEGRITNNWLMQPVRDAIAEKSVNGMSFRFEVVREEWRDVNGKLVKPEEVYDLLWMPGDRGPLQRELIELKCRELGPVVFPAYAGTSVSVRARDVADGLVLDDDMTRRIRHSLARDAAAPSVPEDPDLRREVATALLYQQSGDPRGGRHVVVNVRGADDPQAIAREVQRALRASSPAVPPAAGHPAPTDRSTGAPLIEEHPPTPSTPDAPPADGHPSPSDRTVRMRSQLAEIGGLMDGVLASIDTKESS</sequence>
<dbReference type="Pfam" id="PF04586">
    <property type="entry name" value="Peptidase_S78"/>
    <property type="match status" value="1"/>
</dbReference>
<keyword evidence="1" id="KW-1188">Viral release from host cell</keyword>
<dbReference type="NCBIfam" id="TIGR01543">
    <property type="entry name" value="proheadase_HK97"/>
    <property type="match status" value="1"/>
</dbReference>
<evidence type="ECO:0000313" key="6">
    <source>
        <dbReference type="EMBL" id="QQC93814.1"/>
    </source>
</evidence>
<dbReference type="InterPro" id="IPR006433">
    <property type="entry name" value="Prohead_protease"/>
</dbReference>